<dbReference type="EC" id="2.4.2.1" evidence="3"/>
<dbReference type="GO" id="GO:0009116">
    <property type="term" value="P:nucleoside metabolic process"/>
    <property type="evidence" value="ECO:0007669"/>
    <property type="project" value="InterPro"/>
</dbReference>
<dbReference type="Proteomes" id="UP000321083">
    <property type="component" value="Unassembled WGS sequence"/>
</dbReference>
<comment type="pathway">
    <text evidence="1">Purine metabolism; purine nucleoside salvage.</text>
</comment>
<accession>A0A5C6ME88</accession>
<evidence type="ECO:0000256" key="1">
    <source>
        <dbReference type="ARBA" id="ARBA00005058"/>
    </source>
</evidence>
<reference evidence="8 9" key="1">
    <citation type="submission" date="2019-08" db="EMBL/GenBank/DDBJ databases">
        <title>100 year-old enigma solved: identification of Planctomyces bekefii, the type genus and species of the phylum Planctomycetes.</title>
        <authorList>
            <person name="Svetlana D.N."/>
            <person name="Overmann J."/>
        </authorList>
    </citation>
    <scope>NUCLEOTIDE SEQUENCE [LARGE SCALE GENOMIC DNA]</scope>
    <source>
        <strain evidence="8">Phe10_nw2017</strain>
    </source>
</reference>
<evidence type="ECO:0000313" key="9">
    <source>
        <dbReference type="Proteomes" id="UP000321083"/>
    </source>
</evidence>
<dbReference type="SUPFAM" id="SSF53167">
    <property type="entry name" value="Purine and uridine phosphorylases"/>
    <property type="match status" value="1"/>
</dbReference>
<dbReference type="UniPathway" id="UPA00606"/>
<comment type="caution">
    <text evidence="8">The sequence shown here is derived from an EMBL/GenBank/DDBJ whole genome shotgun (WGS) entry which is preliminary data.</text>
</comment>
<dbReference type="InterPro" id="IPR035994">
    <property type="entry name" value="Nucleoside_phosphorylase_sf"/>
</dbReference>
<keyword evidence="9" id="KW-1185">Reference proteome</keyword>
<evidence type="ECO:0000256" key="4">
    <source>
        <dbReference type="ARBA" id="ARBA00022676"/>
    </source>
</evidence>
<organism evidence="8 9">
    <name type="scientific">Planctomyces bekefii</name>
    <dbReference type="NCBI Taxonomy" id="1653850"/>
    <lineage>
        <taxon>Bacteria</taxon>
        <taxon>Pseudomonadati</taxon>
        <taxon>Planctomycetota</taxon>
        <taxon>Planctomycetia</taxon>
        <taxon>Planctomycetales</taxon>
        <taxon>Planctomycetaceae</taxon>
        <taxon>Planctomyces</taxon>
    </lineage>
</organism>
<gene>
    <name evidence="8" type="ORF">E3A20_00390</name>
</gene>
<dbReference type="AlphaFoldDB" id="A0A5C6ME88"/>
<evidence type="ECO:0000256" key="6">
    <source>
        <dbReference type="ARBA" id="ARBA00031036"/>
    </source>
</evidence>
<dbReference type="InterPro" id="IPR000845">
    <property type="entry name" value="Nucleoside_phosphorylase_d"/>
</dbReference>
<evidence type="ECO:0000256" key="5">
    <source>
        <dbReference type="ARBA" id="ARBA00022679"/>
    </source>
</evidence>
<dbReference type="InterPro" id="IPR011268">
    <property type="entry name" value="Purine_phosphorylase"/>
</dbReference>
<evidence type="ECO:0000313" key="8">
    <source>
        <dbReference type="EMBL" id="TWW12700.1"/>
    </source>
</evidence>
<protein>
    <recommendedName>
        <fullName evidence="3">purine-nucleoside phosphorylase</fullName>
        <ecNumber evidence="3">2.4.2.1</ecNumber>
    </recommendedName>
    <alternativeName>
        <fullName evidence="6">Inosine-guanosine phosphorylase</fullName>
    </alternativeName>
</protein>
<keyword evidence="4" id="KW-0328">Glycosyltransferase</keyword>
<proteinExistence type="inferred from homology"/>
<dbReference type="GO" id="GO:0004731">
    <property type="term" value="F:purine-nucleoside phosphorylase activity"/>
    <property type="evidence" value="ECO:0007669"/>
    <property type="project" value="UniProtKB-EC"/>
</dbReference>
<reference evidence="8 9" key="2">
    <citation type="submission" date="2019-08" db="EMBL/GenBank/DDBJ databases">
        <authorList>
            <person name="Henke P."/>
        </authorList>
    </citation>
    <scope>NUCLEOTIDE SEQUENCE [LARGE SCALE GENOMIC DNA]</scope>
    <source>
        <strain evidence="8">Phe10_nw2017</strain>
    </source>
</reference>
<evidence type="ECO:0000256" key="2">
    <source>
        <dbReference type="ARBA" id="ARBA00006751"/>
    </source>
</evidence>
<comment type="similarity">
    <text evidence="2">Belongs to the PNP/MTAP phosphorylase family.</text>
</comment>
<evidence type="ECO:0000256" key="3">
    <source>
        <dbReference type="ARBA" id="ARBA00011886"/>
    </source>
</evidence>
<dbReference type="EMBL" id="SRHE01000003">
    <property type="protein sequence ID" value="TWW12700.1"/>
    <property type="molecule type" value="Genomic_DNA"/>
</dbReference>
<dbReference type="PANTHER" id="PTHR11904:SF9">
    <property type="entry name" value="PURINE NUCLEOSIDE PHOSPHORYLASE-RELATED"/>
    <property type="match status" value="1"/>
</dbReference>
<dbReference type="Pfam" id="PF01048">
    <property type="entry name" value="PNP_UDP_1"/>
    <property type="match status" value="1"/>
</dbReference>
<dbReference type="PANTHER" id="PTHR11904">
    <property type="entry name" value="METHYLTHIOADENOSINE/PURINE NUCLEOSIDE PHOSPHORYLASE"/>
    <property type="match status" value="1"/>
</dbReference>
<name>A0A5C6ME88_9PLAN</name>
<dbReference type="CDD" id="cd09009">
    <property type="entry name" value="PNP-EcPNPII_like"/>
    <property type="match status" value="1"/>
</dbReference>
<dbReference type="Gene3D" id="3.40.50.1580">
    <property type="entry name" value="Nucleoside phosphorylase domain"/>
    <property type="match status" value="1"/>
</dbReference>
<sequence>MILEKLKKHQVKKAIILGSGVSVLEGKNPVLSLSYSSIPNWPVGKVKGHKGCLDIYEDIWVLRGRAHLYEGFSWAQACFPTQFLADHGIEELIITNAAGGINPDFNIGDLMQITGYLNFMKPAQPRGNLPALLEPITKIKTQLIPKLASGVYVGVHGPNYETDAEVRIFRDLGADAVGMSTIPELETASQNNIAVTAVSIITNVYGKTEDLGHEGVVKAAQQASRKLTDILGIS</sequence>
<dbReference type="GO" id="GO:0005737">
    <property type="term" value="C:cytoplasm"/>
    <property type="evidence" value="ECO:0007669"/>
    <property type="project" value="TreeGrafter"/>
</dbReference>
<feature type="domain" description="Nucleoside phosphorylase" evidence="7">
    <location>
        <begin position="14"/>
        <end position="231"/>
    </location>
</feature>
<keyword evidence="5" id="KW-0808">Transferase</keyword>
<evidence type="ECO:0000259" key="7">
    <source>
        <dbReference type="Pfam" id="PF01048"/>
    </source>
</evidence>